<dbReference type="Proteomes" id="UP000184216">
    <property type="component" value="Unassembled WGS sequence"/>
</dbReference>
<keyword evidence="3" id="KW-1185">Reference proteome</keyword>
<protein>
    <recommendedName>
        <fullName evidence="5">DKNYY family protein</fullName>
    </recommendedName>
</protein>
<evidence type="ECO:0000313" key="2">
    <source>
        <dbReference type="EMBL" id="SHL52688.1"/>
    </source>
</evidence>
<dbReference type="RefSeq" id="WP_073393804.1">
    <property type="nucleotide sequence ID" value="NZ_FRBX01000001.1"/>
</dbReference>
<sequence>MNKTLLVCLLLVSYNSHSQIGEGQKFCEESKIGNYFPVTSYNFNKKIFWYKTFYYEVKKGTKIINGKTYTEFEQEWEDKRISLLYFREENGVIYQYNQDTKEESIRYSINFKEGDKWETADGKDHYKIISFTGELRTPYCIYKNLLVIEAKVSYGNFKFYYFRGHGYIGATKDDKLVSCVTPER</sequence>
<dbReference type="Proteomes" id="UP000198431">
    <property type="component" value="Unassembled WGS sequence"/>
</dbReference>
<dbReference type="EMBL" id="MUHB01000010">
    <property type="protein sequence ID" value="OXB04286.1"/>
    <property type="molecule type" value="Genomic_DNA"/>
</dbReference>
<evidence type="ECO:0000313" key="1">
    <source>
        <dbReference type="EMBL" id="OXB04286.1"/>
    </source>
</evidence>
<proteinExistence type="predicted"/>
<comment type="caution">
    <text evidence="1">The sequence shown here is derived from an EMBL/GenBank/DDBJ whole genome shotgun (WGS) entry which is preliminary data.</text>
</comment>
<evidence type="ECO:0000313" key="4">
    <source>
        <dbReference type="Proteomes" id="UP000198431"/>
    </source>
</evidence>
<reference evidence="2 3" key="2">
    <citation type="submission" date="2016-11" db="EMBL/GenBank/DDBJ databases">
        <authorList>
            <person name="Varghese N."/>
            <person name="Submissions S."/>
        </authorList>
    </citation>
    <scope>NUCLEOTIDE SEQUENCE [LARGE SCALE GENOMIC DNA]</scope>
    <source>
        <strain evidence="2 3">DSM 6368</strain>
    </source>
</reference>
<organism evidence="1 4">
    <name type="scientific">Flavobacterium pectinovorum</name>
    <dbReference type="NCBI Taxonomy" id="29533"/>
    <lineage>
        <taxon>Bacteria</taxon>
        <taxon>Pseudomonadati</taxon>
        <taxon>Bacteroidota</taxon>
        <taxon>Flavobacteriia</taxon>
        <taxon>Flavobacteriales</taxon>
        <taxon>Flavobacteriaceae</taxon>
        <taxon>Flavobacterium</taxon>
    </lineage>
</organism>
<evidence type="ECO:0000313" key="3">
    <source>
        <dbReference type="Proteomes" id="UP000184216"/>
    </source>
</evidence>
<name>A0AB36P035_9FLAO</name>
<reference evidence="1 4" key="1">
    <citation type="submission" date="2016-11" db="EMBL/GenBank/DDBJ databases">
        <title>Whole genomes of Flavobacteriaceae.</title>
        <authorList>
            <person name="Stine C."/>
            <person name="Li C."/>
            <person name="Tadesse D."/>
        </authorList>
    </citation>
    <scope>NUCLEOTIDE SEQUENCE [LARGE SCALE GENOMIC DNA]</scope>
    <source>
        <strain evidence="1 4">ATCC 19366</strain>
    </source>
</reference>
<dbReference type="EMBL" id="FRBX01000001">
    <property type="protein sequence ID" value="SHL52688.1"/>
    <property type="molecule type" value="Genomic_DNA"/>
</dbReference>
<evidence type="ECO:0008006" key="5">
    <source>
        <dbReference type="Google" id="ProtNLM"/>
    </source>
</evidence>
<gene>
    <name evidence="1" type="ORF">B0A72_12345</name>
    <name evidence="2" type="ORF">SAMN05444387_0815</name>
</gene>
<dbReference type="AlphaFoldDB" id="A0AB36P035"/>
<accession>A0AB36P035</accession>